<protein>
    <submittedName>
        <fullName evidence="1">Uncharacterized protein</fullName>
    </submittedName>
</protein>
<reference evidence="1 2" key="1">
    <citation type="submission" date="2009-01" db="EMBL/GenBank/DDBJ databases">
        <authorList>
            <person name="Qin X."/>
            <person name="Bachman B."/>
            <person name="Battles P."/>
            <person name="Bell A."/>
            <person name="Bess C."/>
            <person name="Bickham C."/>
            <person name="Chaboub L."/>
            <person name="Chen D."/>
            <person name="Coyle M."/>
            <person name="Deiros D.R."/>
            <person name="Dinh H."/>
            <person name="Forbes L."/>
            <person name="Fowler G."/>
            <person name="Francisco L."/>
            <person name="Fu Q."/>
            <person name="Gubbala S."/>
            <person name="Hale W."/>
            <person name="Han Y."/>
            <person name="Hemphill L."/>
            <person name="Highlander S.K."/>
            <person name="Hirani K."/>
            <person name="Hogues M."/>
            <person name="Jackson L."/>
            <person name="Jakkamsetti A."/>
            <person name="Javaid M."/>
            <person name="Jiang H."/>
            <person name="Korchina V."/>
            <person name="Kovar C."/>
            <person name="Lara F."/>
            <person name="Lee S."/>
            <person name="Mata R."/>
            <person name="Mathew T."/>
            <person name="Moen C."/>
            <person name="Morales K."/>
            <person name="Munidasa M."/>
            <person name="Nazareth L."/>
            <person name="Ngo R."/>
            <person name="Nguyen L."/>
            <person name="Okwuonu G."/>
            <person name="Ongeri F."/>
            <person name="Patil S."/>
            <person name="Petrosino J."/>
            <person name="Pham C."/>
            <person name="Pham P."/>
            <person name="Pu L.-L."/>
            <person name="Puazo M."/>
            <person name="Raj R."/>
            <person name="Reid J."/>
            <person name="Rouhana J."/>
            <person name="Saada N."/>
            <person name="Shang Y."/>
            <person name="Simmons D."/>
            <person name="Thornton R."/>
            <person name="Warren J."/>
            <person name="Weissenberger G."/>
            <person name="Zhang J."/>
            <person name="Zhang L."/>
            <person name="Zhou C."/>
            <person name="Zhu D."/>
            <person name="Muzny D."/>
            <person name="Worley K."/>
            <person name="Gibbs R."/>
        </authorList>
    </citation>
    <scope>NUCLEOTIDE SEQUENCE [LARGE SCALE GENOMIC DNA]</scope>
    <source>
        <strain evidence="1 2">DSM 15434</strain>
    </source>
</reference>
<name>C0W5V4_9ACTO</name>
<evidence type="ECO:0000313" key="2">
    <source>
        <dbReference type="Proteomes" id="UP000004778"/>
    </source>
</evidence>
<organism evidence="1 2">
    <name type="scientific">Actinomyces urogenitalis DSM 15434</name>
    <dbReference type="NCBI Taxonomy" id="525246"/>
    <lineage>
        <taxon>Bacteria</taxon>
        <taxon>Bacillati</taxon>
        <taxon>Actinomycetota</taxon>
        <taxon>Actinomycetes</taxon>
        <taxon>Actinomycetales</taxon>
        <taxon>Actinomycetaceae</taxon>
        <taxon>Actinomyces</taxon>
    </lineage>
</organism>
<dbReference type="EMBL" id="ACFH01000096">
    <property type="protein sequence ID" value="EEH65882.1"/>
    <property type="molecule type" value="Genomic_DNA"/>
</dbReference>
<dbReference type="HOGENOM" id="CLU_1944113_0_0_11"/>
<keyword evidence="2" id="KW-1185">Reference proteome</keyword>
<comment type="caution">
    <text evidence="1">The sequence shown here is derived from an EMBL/GenBank/DDBJ whole genome shotgun (WGS) entry which is preliminary data.</text>
</comment>
<dbReference type="AlphaFoldDB" id="C0W5V4"/>
<proteinExistence type="predicted"/>
<evidence type="ECO:0000313" key="1">
    <source>
        <dbReference type="EMBL" id="EEH65882.1"/>
    </source>
</evidence>
<sequence length="129" mass="13412">MTFADPVSLVRAAIDGSTGLETARVLDAAFTSGPMPVVHVHHLSGTADEVDRLDQVGVDVYHTTPTGPGSPSALLVASRIRDALVGTCGPTPVGLIDEVAVSAEPVTRPYVGLIEVASMVLDVTHRPIY</sequence>
<dbReference type="OrthoDB" id="3261038at2"/>
<dbReference type="RefSeq" id="WP_006548212.1">
    <property type="nucleotide sequence ID" value="NZ_DS999574.1"/>
</dbReference>
<gene>
    <name evidence="1" type="ORF">HMPREF0058_1248</name>
</gene>
<accession>C0W5V4</accession>
<dbReference type="Proteomes" id="UP000004778">
    <property type="component" value="Unassembled WGS sequence"/>
</dbReference>